<dbReference type="Proteomes" id="UP001218638">
    <property type="component" value="Chromosome"/>
</dbReference>
<keyword evidence="2" id="KW-1185">Reference proteome</keyword>
<reference evidence="1" key="1">
    <citation type="submission" date="2023-03" db="EMBL/GenBank/DDBJ databases">
        <title>Lomoglobus Profundus gen. nov., sp. nov., a novel member of the phylum Verrucomicrobia, isolated from deep-marine sediment of South China Sea.</title>
        <authorList>
            <person name="Ahmad T."/>
            <person name="Ishaq S.E."/>
            <person name="Wang F."/>
        </authorList>
    </citation>
    <scope>NUCLEOTIDE SEQUENCE</scope>
    <source>
        <strain evidence="1">LMO-M01</strain>
    </source>
</reference>
<dbReference type="KEGG" id="slom:PXH66_13835"/>
<evidence type="ECO:0000313" key="1">
    <source>
        <dbReference type="EMBL" id="WED63415.1"/>
    </source>
</evidence>
<dbReference type="EMBL" id="CP119075">
    <property type="protein sequence ID" value="WED63415.1"/>
    <property type="molecule type" value="Genomic_DNA"/>
</dbReference>
<sequence length="163" mass="17561">MESHELLKDLLKQTSAKQVSGDMGLSLSLIYKWAEKPSADAGSGAVNPLDRVKQLMEITGDKRVAQWVAKCAGGFFINNPAALRDSDELIPATNDIVRQFADMLGVIASAASDQEITDAEAKSIRAQWEGLKSVTEGFVQAAEAGNFSKLKDELTHHQDDSAA</sequence>
<dbReference type="AlphaFoldDB" id="A0AAE9ZV74"/>
<proteinExistence type="predicted"/>
<name>A0AAE9ZV74_9BACT</name>
<organism evidence="1 2">
    <name type="scientific">Synoicihabitans lomoniglobus</name>
    <dbReference type="NCBI Taxonomy" id="2909285"/>
    <lineage>
        <taxon>Bacteria</taxon>
        <taxon>Pseudomonadati</taxon>
        <taxon>Verrucomicrobiota</taxon>
        <taxon>Opitutia</taxon>
        <taxon>Opitutales</taxon>
        <taxon>Opitutaceae</taxon>
        <taxon>Synoicihabitans</taxon>
    </lineage>
</organism>
<evidence type="ECO:0000313" key="2">
    <source>
        <dbReference type="Proteomes" id="UP001218638"/>
    </source>
</evidence>
<accession>A0AAE9ZV74</accession>
<protein>
    <submittedName>
        <fullName evidence="1">Uncharacterized protein</fullName>
    </submittedName>
</protein>
<dbReference type="RefSeq" id="WP_330932046.1">
    <property type="nucleotide sequence ID" value="NZ_CP119075.1"/>
</dbReference>
<gene>
    <name evidence="1" type="ORF">PXH66_13835</name>
</gene>